<evidence type="ECO:0000313" key="4">
    <source>
        <dbReference type="Proteomes" id="UP000317940"/>
    </source>
</evidence>
<evidence type="ECO:0000313" key="3">
    <source>
        <dbReference type="EMBL" id="TWF82865.1"/>
    </source>
</evidence>
<evidence type="ECO:0000259" key="2">
    <source>
        <dbReference type="Pfam" id="PF01833"/>
    </source>
</evidence>
<dbReference type="InterPro" id="IPR014756">
    <property type="entry name" value="Ig_E-set"/>
</dbReference>
<dbReference type="SUPFAM" id="SSF81296">
    <property type="entry name" value="E set domains"/>
    <property type="match status" value="1"/>
</dbReference>
<feature type="signal peptide" evidence="1">
    <location>
        <begin position="1"/>
        <end position="19"/>
    </location>
</feature>
<dbReference type="CDD" id="cd00102">
    <property type="entry name" value="IPT"/>
    <property type="match status" value="1"/>
</dbReference>
<sequence>MKLKLGLACSTLAVTAALAGTVPAVAAAPPAHATNAASVQGPDEAISISTDVVPRFGEVDVQWTAVGTADTTGPTQITLDLPSWMTFGSLMLTDEQTYTFSYTISPDGHELTALYDGTQKPGQTEILQARVSSALTVPPGVITATVSNPGDRNPANNVTTAGIGGETAPPPVIPSQPTVTGSDISTGPGAGGSVVTLSGTSLANGMVLFGGTPATNVTCTDTSCTATAPGGLGPVPVEVVTPGGSAYSPSAFLYTGPPPPAPPAPSLSFLAVASGPAAGGNAIYLGGANLAGGQVLLGNRPAADSSCGPSLCSATVPAGTGTVDVRVVTAGGITPVVTADRYTYTG</sequence>
<name>A0A561T6X5_9ACTN</name>
<dbReference type="InterPro" id="IPR002909">
    <property type="entry name" value="IPT_dom"/>
</dbReference>
<dbReference type="EMBL" id="VIWT01000004">
    <property type="protein sequence ID" value="TWF82865.1"/>
    <property type="molecule type" value="Genomic_DNA"/>
</dbReference>
<reference evidence="3 4" key="1">
    <citation type="submission" date="2019-06" db="EMBL/GenBank/DDBJ databases">
        <title>Sequencing the genomes of 1000 actinobacteria strains.</title>
        <authorList>
            <person name="Klenk H.-P."/>
        </authorList>
    </citation>
    <scope>NUCLEOTIDE SEQUENCE [LARGE SCALE GENOMIC DNA]</scope>
    <source>
        <strain evidence="3 4">DSM 44826</strain>
    </source>
</reference>
<dbReference type="OrthoDB" id="4169338at2"/>
<accession>A0A561T6X5</accession>
<dbReference type="AlphaFoldDB" id="A0A561T6X5"/>
<organism evidence="3 4">
    <name type="scientific">Kitasatospora viridis</name>
    <dbReference type="NCBI Taxonomy" id="281105"/>
    <lineage>
        <taxon>Bacteria</taxon>
        <taxon>Bacillati</taxon>
        <taxon>Actinomycetota</taxon>
        <taxon>Actinomycetes</taxon>
        <taxon>Kitasatosporales</taxon>
        <taxon>Streptomycetaceae</taxon>
        <taxon>Kitasatospora</taxon>
    </lineage>
</organism>
<feature type="domain" description="IPT/TIG" evidence="2">
    <location>
        <begin position="177"/>
        <end position="254"/>
    </location>
</feature>
<keyword evidence="1" id="KW-0732">Signal</keyword>
<keyword evidence="4" id="KW-1185">Reference proteome</keyword>
<gene>
    <name evidence="3" type="ORF">FHX73_14347</name>
</gene>
<comment type="caution">
    <text evidence="3">The sequence shown here is derived from an EMBL/GenBank/DDBJ whole genome shotgun (WGS) entry which is preliminary data.</text>
</comment>
<dbReference type="Pfam" id="PF01833">
    <property type="entry name" value="TIG"/>
    <property type="match status" value="1"/>
</dbReference>
<dbReference type="Gene3D" id="2.60.40.10">
    <property type="entry name" value="Immunoglobulins"/>
    <property type="match status" value="2"/>
</dbReference>
<dbReference type="Proteomes" id="UP000317940">
    <property type="component" value="Unassembled WGS sequence"/>
</dbReference>
<dbReference type="RefSeq" id="WP_145910130.1">
    <property type="nucleotide sequence ID" value="NZ_BAAAMZ010000009.1"/>
</dbReference>
<evidence type="ECO:0000256" key="1">
    <source>
        <dbReference type="SAM" id="SignalP"/>
    </source>
</evidence>
<protein>
    <submittedName>
        <fullName evidence="3">IPT/TIG domain-containing protein</fullName>
    </submittedName>
</protein>
<dbReference type="InterPro" id="IPR013783">
    <property type="entry name" value="Ig-like_fold"/>
</dbReference>
<proteinExistence type="predicted"/>
<dbReference type="GO" id="GO:0005975">
    <property type="term" value="P:carbohydrate metabolic process"/>
    <property type="evidence" value="ECO:0007669"/>
    <property type="project" value="UniProtKB-ARBA"/>
</dbReference>
<feature type="chain" id="PRO_5038886614" evidence="1">
    <location>
        <begin position="20"/>
        <end position="346"/>
    </location>
</feature>